<keyword evidence="1" id="KW-0732">Signal</keyword>
<reference evidence="2" key="1">
    <citation type="submission" date="2013-07" db="EMBL/GenBank/DDBJ databases">
        <title>The Genome Sequence of Cryptococcus bestiolae CBS10118.</title>
        <authorList>
            <consortium name="The Broad Institute Genome Sequencing Platform"/>
            <person name="Cuomo C."/>
            <person name="Litvintseva A."/>
            <person name="Chen Y."/>
            <person name="Heitman J."/>
            <person name="Sun S."/>
            <person name="Springer D."/>
            <person name="Dromer F."/>
            <person name="Young S.K."/>
            <person name="Zeng Q."/>
            <person name="Gargeya S."/>
            <person name="Fitzgerald M."/>
            <person name="Abouelleil A."/>
            <person name="Alvarado L."/>
            <person name="Berlin A.M."/>
            <person name="Chapman S.B."/>
            <person name="Dewar J."/>
            <person name="Goldberg J."/>
            <person name="Griggs A."/>
            <person name="Gujja S."/>
            <person name="Hansen M."/>
            <person name="Howarth C."/>
            <person name="Imamovic A."/>
            <person name="Larimer J."/>
            <person name="McCowan C."/>
            <person name="Murphy C."/>
            <person name="Pearson M."/>
            <person name="Priest M."/>
            <person name="Roberts A."/>
            <person name="Saif S."/>
            <person name="Shea T."/>
            <person name="Sykes S."/>
            <person name="Wortman J."/>
            <person name="Nusbaum C."/>
            <person name="Birren B."/>
        </authorList>
    </citation>
    <scope>NUCLEOTIDE SEQUENCE [LARGE SCALE GENOMIC DNA]</scope>
    <source>
        <strain evidence="2">CBS 10118</strain>
    </source>
</reference>
<evidence type="ECO:0000313" key="4">
    <source>
        <dbReference type="Proteomes" id="UP000092730"/>
    </source>
</evidence>
<accession>A0A1B9FYP9</accession>
<feature type="signal peptide" evidence="1">
    <location>
        <begin position="1"/>
        <end position="23"/>
    </location>
</feature>
<dbReference type="Proteomes" id="UP000092730">
    <property type="component" value="Chromosome 6"/>
</dbReference>
<evidence type="ECO:0000313" key="2">
    <source>
        <dbReference type="EMBL" id="OCF23897.1"/>
    </source>
</evidence>
<reference evidence="3" key="4">
    <citation type="submission" date="2024-02" db="EMBL/GenBank/DDBJ databases">
        <title>Comparative genomics of Cryptococcus and Kwoniella reveals pathogenesis evolution and contrasting modes of karyotype evolution via chromosome fusion or intercentromeric recombination.</title>
        <authorList>
            <person name="Coelho M.A."/>
            <person name="David-Palma M."/>
            <person name="Shea T."/>
            <person name="Bowers K."/>
            <person name="McGinley-Smith S."/>
            <person name="Mohammad A.W."/>
            <person name="Gnirke A."/>
            <person name="Yurkov A.M."/>
            <person name="Nowrousian M."/>
            <person name="Sun S."/>
            <person name="Cuomo C.A."/>
            <person name="Heitman J."/>
        </authorList>
    </citation>
    <scope>NUCLEOTIDE SEQUENCE</scope>
    <source>
        <strain evidence="3">CBS 10118</strain>
    </source>
</reference>
<keyword evidence="4" id="KW-1185">Reference proteome</keyword>
<reference evidence="2" key="3">
    <citation type="submission" date="2014-01" db="EMBL/GenBank/DDBJ databases">
        <title>Evolution of pathogenesis and genome organization in the Tremellales.</title>
        <authorList>
            <person name="Cuomo C."/>
            <person name="Litvintseva A."/>
            <person name="Heitman J."/>
            <person name="Chen Y."/>
            <person name="Sun S."/>
            <person name="Springer D."/>
            <person name="Dromer F."/>
            <person name="Young S."/>
            <person name="Zeng Q."/>
            <person name="Chapman S."/>
            <person name="Gujja S."/>
            <person name="Saif S."/>
            <person name="Birren B."/>
        </authorList>
    </citation>
    <scope>NUCLEOTIDE SEQUENCE</scope>
    <source>
        <strain evidence="2">CBS 10118</strain>
    </source>
</reference>
<proteinExistence type="predicted"/>
<evidence type="ECO:0000256" key="1">
    <source>
        <dbReference type="SAM" id="SignalP"/>
    </source>
</evidence>
<dbReference type="VEuPathDB" id="FungiDB:I302_06883"/>
<dbReference type="GeneID" id="30211282"/>
<sequence>MLHHITLPLLAILTLSLLNFVRGDNLFIGCGDGLNEVELTFQVHRPDFCYNICKERSYTYYTHKPNKDCVCYKYPPPAAEHMPGGPGRCNGQMQYNLIRSNWNFQKCYTSPPKGLIEIPSDSFKACLESCKPYEIAIARPTEIYPGQTNCICTSANKLVGLKEVMCDYNKYYVYRHTPNARRDSRSIAIAERHLGLEQVEDAQ</sequence>
<dbReference type="OrthoDB" id="2560445at2759"/>
<evidence type="ECO:0008006" key="5">
    <source>
        <dbReference type="Google" id="ProtNLM"/>
    </source>
</evidence>
<evidence type="ECO:0000313" key="3">
    <source>
        <dbReference type="EMBL" id="WVW85341.1"/>
    </source>
</evidence>
<protein>
    <recommendedName>
        <fullName evidence="5">WSC domain-containing protein</fullName>
    </recommendedName>
</protein>
<feature type="chain" id="PRO_5042334719" description="WSC domain-containing protein" evidence="1">
    <location>
        <begin position="24"/>
        <end position="203"/>
    </location>
</feature>
<organism evidence="2">
    <name type="scientific">Kwoniella bestiolae CBS 10118</name>
    <dbReference type="NCBI Taxonomy" id="1296100"/>
    <lineage>
        <taxon>Eukaryota</taxon>
        <taxon>Fungi</taxon>
        <taxon>Dikarya</taxon>
        <taxon>Basidiomycota</taxon>
        <taxon>Agaricomycotina</taxon>
        <taxon>Tremellomycetes</taxon>
        <taxon>Tremellales</taxon>
        <taxon>Cryptococcaceae</taxon>
        <taxon>Kwoniella</taxon>
    </lineage>
</organism>
<dbReference type="AlphaFoldDB" id="A0A1B9FYP9"/>
<dbReference type="EMBL" id="CP144546">
    <property type="protein sequence ID" value="WVW85341.1"/>
    <property type="molecule type" value="Genomic_DNA"/>
</dbReference>
<gene>
    <name evidence="2" type="ORF">I302_06883</name>
    <name evidence="3" type="ORF">I302_107379</name>
</gene>
<dbReference type="RefSeq" id="XP_019044967.1">
    <property type="nucleotide sequence ID" value="XM_019193490.1"/>
</dbReference>
<name>A0A1B9FYP9_9TREE</name>
<reference evidence="3" key="2">
    <citation type="submission" date="2013-07" db="EMBL/GenBank/DDBJ databases">
        <authorList>
            <consortium name="The Broad Institute Genome Sequencing Platform"/>
            <person name="Cuomo C."/>
            <person name="Litvintseva A."/>
            <person name="Chen Y."/>
            <person name="Heitman J."/>
            <person name="Sun S."/>
            <person name="Springer D."/>
            <person name="Dromer F."/>
            <person name="Young S.K."/>
            <person name="Zeng Q."/>
            <person name="Gargeya S."/>
            <person name="Fitzgerald M."/>
            <person name="Abouelleil A."/>
            <person name="Alvarado L."/>
            <person name="Berlin A.M."/>
            <person name="Chapman S.B."/>
            <person name="Dewar J."/>
            <person name="Goldberg J."/>
            <person name="Griggs A."/>
            <person name="Gujja S."/>
            <person name="Hansen M."/>
            <person name="Howarth C."/>
            <person name="Imamovic A."/>
            <person name="Larimer J."/>
            <person name="McCowan C."/>
            <person name="Murphy C."/>
            <person name="Pearson M."/>
            <person name="Priest M."/>
            <person name="Roberts A."/>
            <person name="Saif S."/>
            <person name="Shea T."/>
            <person name="Sykes S."/>
            <person name="Wortman J."/>
            <person name="Nusbaum C."/>
            <person name="Birren B."/>
        </authorList>
    </citation>
    <scope>NUCLEOTIDE SEQUENCE</scope>
    <source>
        <strain evidence="3">CBS 10118</strain>
    </source>
</reference>
<dbReference type="EMBL" id="KI894023">
    <property type="protein sequence ID" value="OCF23897.1"/>
    <property type="molecule type" value="Genomic_DNA"/>
</dbReference>
<dbReference type="KEGG" id="kbi:30211282"/>